<evidence type="ECO:0000313" key="4">
    <source>
        <dbReference type="Proteomes" id="UP000266723"/>
    </source>
</evidence>
<evidence type="ECO:0000313" key="1">
    <source>
        <dbReference type="EMBL" id="KAF2616134.1"/>
    </source>
</evidence>
<protein>
    <submittedName>
        <fullName evidence="1">Uncharacterized protein</fullName>
    </submittedName>
</protein>
<keyword evidence="4" id="KW-1185">Reference proteome</keyword>
<sequence length="62" mass="6703">MSLFTSFLSCFVPKSSSRISSIDGSIPKGLSLEKPKSKSESLRAPIIVSYFPVPVASKLSRL</sequence>
<proteinExistence type="predicted"/>
<dbReference type="Proteomes" id="UP000266723">
    <property type="component" value="Unassembled WGS sequence"/>
</dbReference>
<dbReference type="PANTHER" id="PTHR37748:SF1">
    <property type="entry name" value="PROTEIN, PUTATIVE-RELATED"/>
    <property type="match status" value="1"/>
</dbReference>
<reference evidence="1" key="1">
    <citation type="submission" date="2019-12" db="EMBL/GenBank/DDBJ databases">
        <title>Genome sequencing and annotation of Brassica cretica.</title>
        <authorList>
            <person name="Studholme D.J."/>
            <person name="Sarris P.F."/>
        </authorList>
    </citation>
    <scope>NUCLEOTIDE SEQUENCE</scope>
    <source>
        <strain evidence="1">PFS-102/07</strain>
        <tissue evidence="1">Leaf</tissue>
    </source>
</reference>
<accession>A0A8S9M7S6</accession>
<dbReference type="EMBL" id="QGKV02000832">
    <property type="protein sequence ID" value="KAF3549917.1"/>
    <property type="molecule type" value="Genomic_DNA"/>
</dbReference>
<gene>
    <name evidence="3" type="ORF">DY000_02009446</name>
    <name evidence="2" type="ORF">DY000_02009447</name>
    <name evidence="1" type="ORF">F2Q70_00013040</name>
</gene>
<evidence type="ECO:0000313" key="2">
    <source>
        <dbReference type="EMBL" id="KAF3549917.1"/>
    </source>
</evidence>
<evidence type="ECO:0000313" key="3">
    <source>
        <dbReference type="EMBL" id="KAF3549918.1"/>
    </source>
</evidence>
<reference evidence="2" key="2">
    <citation type="submission" date="2019-12" db="EMBL/GenBank/DDBJ databases">
        <authorList>
            <person name="Studholme D.J."/>
            <person name="Sarris P."/>
        </authorList>
    </citation>
    <scope>NUCLEOTIDE SEQUENCE</scope>
    <source>
        <strain evidence="2">PFS-1207/04</strain>
        <tissue evidence="2">Leaf</tissue>
    </source>
</reference>
<comment type="caution">
    <text evidence="1">The sequence shown here is derived from an EMBL/GenBank/DDBJ whole genome shotgun (WGS) entry which is preliminary data.</text>
</comment>
<dbReference type="EMBL" id="QGKV02000832">
    <property type="protein sequence ID" value="KAF3549918.1"/>
    <property type="molecule type" value="Genomic_DNA"/>
</dbReference>
<dbReference type="PANTHER" id="PTHR37748">
    <property type="entry name" value="PROTEIN, PUTATIVE-RELATED"/>
    <property type="match status" value="1"/>
</dbReference>
<name>A0A8S9M7S6_BRACR</name>
<dbReference type="AlphaFoldDB" id="A0A8S9M7S6"/>
<organism evidence="1">
    <name type="scientific">Brassica cretica</name>
    <name type="common">Mustard</name>
    <dbReference type="NCBI Taxonomy" id="69181"/>
    <lineage>
        <taxon>Eukaryota</taxon>
        <taxon>Viridiplantae</taxon>
        <taxon>Streptophyta</taxon>
        <taxon>Embryophyta</taxon>
        <taxon>Tracheophyta</taxon>
        <taxon>Spermatophyta</taxon>
        <taxon>Magnoliopsida</taxon>
        <taxon>eudicotyledons</taxon>
        <taxon>Gunneridae</taxon>
        <taxon>Pentapetalae</taxon>
        <taxon>rosids</taxon>
        <taxon>malvids</taxon>
        <taxon>Brassicales</taxon>
        <taxon>Brassicaceae</taxon>
        <taxon>Brassiceae</taxon>
        <taxon>Brassica</taxon>
    </lineage>
</organism>
<reference evidence="2 4" key="3">
    <citation type="journal article" date="2020" name="BMC Genomics">
        <title>Intraspecific diversification of the crop wild relative Brassica cretica Lam. using demographic model selection.</title>
        <authorList>
            <person name="Kioukis A."/>
            <person name="Michalopoulou V.A."/>
            <person name="Briers L."/>
            <person name="Pirintsos S."/>
            <person name="Studholme D.J."/>
            <person name="Pavlidis P."/>
            <person name="Sarris P.F."/>
        </authorList>
    </citation>
    <scope>NUCLEOTIDE SEQUENCE [LARGE SCALE GENOMIC DNA]</scope>
    <source>
        <strain evidence="4">cv. PFS-1207/04</strain>
        <strain evidence="2">PFS-1207/04</strain>
    </source>
</reference>
<dbReference type="EMBL" id="QGKY02000089">
    <property type="protein sequence ID" value="KAF2616134.1"/>
    <property type="molecule type" value="Genomic_DNA"/>
</dbReference>